<proteinExistence type="predicted"/>
<name>A0AAU2A511_9ACTN</name>
<reference evidence="2" key="1">
    <citation type="submission" date="2022-10" db="EMBL/GenBank/DDBJ databases">
        <title>The complete genomes of actinobacterial strains from the NBC collection.</title>
        <authorList>
            <person name="Joergensen T.S."/>
            <person name="Alvarez Arevalo M."/>
            <person name="Sterndorff E.B."/>
            <person name="Faurdal D."/>
            <person name="Vuksanovic O."/>
            <person name="Mourched A.-S."/>
            <person name="Charusanti P."/>
            <person name="Shaw S."/>
            <person name="Blin K."/>
            <person name="Weber T."/>
        </authorList>
    </citation>
    <scope>NUCLEOTIDE SEQUENCE</scope>
    <source>
        <strain evidence="2">NBC_00093</strain>
    </source>
</reference>
<dbReference type="SUPFAM" id="SSF55729">
    <property type="entry name" value="Acyl-CoA N-acyltransferases (Nat)"/>
    <property type="match status" value="1"/>
</dbReference>
<sequence length="154" mass="16553">MSDLRIVSVGGSDGVALRDWQYVHNLIVPPAALSLDEVRVRSARNRLEVAYLHDTLVGCSTVRPPVADGDPAVATVIARVLPGFRRRGFGTEMYVRGLALARELGAGAVETVVLAANHDGLSFALKRGFVEVERYVLDGESDLWVDLRLGGAGN</sequence>
<gene>
    <name evidence="2" type="ORF">OHA22_27045</name>
</gene>
<dbReference type="InterPro" id="IPR000182">
    <property type="entry name" value="GNAT_dom"/>
</dbReference>
<evidence type="ECO:0000313" key="2">
    <source>
        <dbReference type="EMBL" id="WTT18928.1"/>
    </source>
</evidence>
<accession>A0AAU2A511</accession>
<dbReference type="Gene3D" id="3.40.630.30">
    <property type="match status" value="1"/>
</dbReference>
<dbReference type="EMBL" id="CP108222">
    <property type="protein sequence ID" value="WTT18928.1"/>
    <property type="molecule type" value="Genomic_DNA"/>
</dbReference>
<dbReference type="CDD" id="cd04301">
    <property type="entry name" value="NAT_SF"/>
    <property type="match status" value="1"/>
</dbReference>
<organism evidence="2">
    <name type="scientific">Streptomyces sp. NBC_00093</name>
    <dbReference type="NCBI Taxonomy" id="2975649"/>
    <lineage>
        <taxon>Bacteria</taxon>
        <taxon>Bacillati</taxon>
        <taxon>Actinomycetota</taxon>
        <taxon>Actinomycetes</taxon>
        <taxon>Kitasatosporales</taxon>
        <taxon>Streptomycetaceae</taxon>
        <taxon>Streptomyces</taxon>
    </lineage>
</organism>
<protein>
    <submittedName>
        <fullName evidence="2">GNAT family N-acetyltransferase</fullName>
    </submittedName>
</protein>
<dbReference type="AlphaFoldDB" id="A0AAU2A511"/>
<evidence type="ECO:0000259" key="1">
    <source>
        <dbReference type="PROSITE" id="PS51186"/>
    </source>
</evidence>
<dbReference type="PROSITE" id="PS51186">
    <property type="entry name" value="GNAT"/>
    <property type="match status" value="1"/>
</dbReference>
<feature type="domain" description="N-acetyltransferase" evidence="1">
    <location>
        <begin position="2"/>
        <end position="150"/>
    </location>
</feature>
<dbReference type="GO" id="GO:0016747">
    <property type="term" value="F:acyltransferase activity, transferring groups other than amino-acyl groups"/>
    <property type="evidence" value="ECO:0007669"/>
    <property type="project" value="InterPro"/>
</dbReference>
<dbReference type="Pfam" id="PF00583">
    <property type="entry name" value="Acetyltransf_1"/>
    <property type="match status" value="1"/>
</dbReference>
<dbReference type="InterPro" id="IPR016181">
    <property type="entry name" value="Acyl_CoA_acyltransferase"/>
</dbReference>